<dbReference type="AlphaFoldDB" id="Q2W0A0"/>
<dbReference type="Proteomes" id="UP000007058">
    <property type="component" value="Chromosome"/>
</dbReference>
<name>Q2W0A0_PARM1</name>
<reference evidence="2 3" key="1">
    <citation type="journal article" date="2005" name="DNA Res.">
        <title>Complete genome sequence of the facultative anaerobic magnetotactic bacterium Magnetospirillum sp. strain AMB-1.</title>
        <authorList>
            <person name="Matsunaga T."/>
            <person name="Okamura Y."/>
            <person name="Fukuda Y."/>
            <person name="Wahyudi A.T."/>
            <person name="Murase Y."/>
            <person name="Takeyama H."/>
        </authorList>
    </citation>
    <scope>NUCLEOTIDE SEQUENCE [LARGE SCALE GENOMIC DNA]</scope>
    <source>
        <strain evidence="3">ATCC 700264 / AMB-1</strain>
    </source>
</reference>
<dbReference type="STRING" id="342108.amb3921"/>
<dbReference type="HOGENOM" id="CLU_2106000_0_0_5"/>
<dbReference type="KEGG" id="mag:amb3921"/>
<evidence type="ECO:0000256" key="1">
    <source>
        <dbReference type="SAM" id="Phobius"/>
    </source>
</evidence>
<evidence type="ECO:0000313" key="3">
    <source>
        <dbReference type="Proteomes" id="UP000007058"/>
    </source>
</evidence>
<feature type="transmembrane region" description="Helical" evidence="1">
    <location>
        <begin position="20"/>
        <end position="43"/>
    </location>
</feature>
<protein>
    <submittedName>
        <fullName evidence="2">Uncharacterized protein</fullName>
    </submittedName>
</protein>
<accession>Q2W0A0</accession>
<feature type="transmembrane region" description="Helical" evidence="1">
    <location>
        <begin position="50"/>
        <end position="75"/>
    </location>
</feature>
<proteinExistence type="predicted"/>
<organism evidence="2 3">
    <name type="scientific">Paramagnetospirillum magneticum (strain ATCC 700264 / AMB-1)</name>
    <name type="common">Magnetospirillum magneticum</name>
    <dbReference type="NCBI Taxonomy" id="342108"/>
    <lineage>
        <taxon>Bacteria</taxon>
        <taxon>Pseudomonadati</taxon>
        <taxon>Pseudomonadota</taxon>
        <taxon>Alphaproteobacteria</taxon>
        <taxon>Rhodospirillales</taxon>
        <taxon>Magnetospirillaceae</taxon>
        <taxon>Paramagnetospirillum</taxon>
    </lineage>
</organism>
<keyword evidence="1" id="KW-1133">Transmembrane helix</keyword>
<keyword evidence="3" id="KW-1185">Reference proteome</keyword>
<evidence type="ECO:0000313" key="2">
    <source>
        <dbReference type="EMBL" id="BAE52725.1"/>
    </source>
</evidence>
<dbReference type="EMBL" id="AP007255">
    <property type="protein sequence ID" value="BAE52725.1"/>
    <property type="molecule type" value="Genomic_DNA"/>
</dbReference>
<gene>
    <name evidence="2" type="ordered locus">amb3921</name>
</gene>
<keyword evidence="1" id="KW-0472">Membrane</keyword>
<keyword evidence="1" id="KW-0812">Transmembrane</keyword>
<dbReference type="RefSeq" id="WP_011386275.1">
    <property type="nucleotide sequence ID" value="NC_007626.1"/>
</dbReference>
<sequence>MTAVPAPPPLPLLLGWPAMIGLAALTLTTMGPTGILLGGLLFAADRLSGVLMPALMVAGAVSSVLFYPMVAVFFLRRRWPRFSLAVQWGQLASGAVFWLLWFAADRLCGLSFVCL</sequence>